<evidence type="ECO:0000256" key="1">
    <source>
        <dbReference type="ARBA" id="ARBA00002598"/>
    </source>
</evidence>
<evidence type="ECO:0000256" key="3">
    <source>
        <dbReference type="ARBA" id="ARBA00022475"/>
    </source>
</evidence>
<evidence type="ECO:0000256" key="9">
    <source>
        <dbReference type="SAM" id="MobiDB-lite"/>
    </source>
</evidence>
<dbReference type="AlphaFoldDB" id="A0A9P4QC06"/>
<evidence type="ECO:0000256" key="2">
    <source>
        <dbReference type="ARBA" id="ARBA00004651"/>
    </source>
</evidence>
<organism evidence="11 12">
    <name type="scientific">Polychaeton citri CBS 116435</name>
    <dbReference type="NCBI Taxonomy" id="1314669"/>
    <lineage>
        <taxon>Eukaryota</taxon>
        <taxon>Fungi</taxon>
        <taxon>Dikarya</taxon>
        <taxon>Ascomycota</taxon>
        <taxon>Pezizomycotina</taxon>
        <taxon>Dothideomycetes</taxon>
        <taxon>Dothideomycetidae</taxon>
        <taxon>Capnodiales</taxon>
        <taxon>Capnodiaceae</taxon>
        <taxon>Polychaeton</taxon>
    </lineage>
</organism>
<comment type="subcellular location">
    <subcellularLocation>
        <location evidence="2">Cell membrane</location>
        <topology evidence="2">Multi-pass membrane protein</topology>
    </subcellularLocation>
</comment>
<feature type="transmembrane region" description="Helical" evidence="10">
    <location>
        <begin position="547"/>
        <end position="568"/>
    </location>
</feature>
<sequence length="588" mass="63181">MAEASSSARPDPEPKTLLEQSDGEDGRERSSSTSKRNSYYDGQRIGRRSRPISGESQWSKSRGGAQYTEPSNFANLGENAAAPPVQSNAEKRRSRPDTGGTQSSKRKSNIDEKRPVDAKRNSQQSSKRDSGMRRRSGGQTRQREEAANLSEVAAPQPVPTSATGKAVSRRQPLEDKERGYNAESSGEAIPPPFAAKKPEDYLHPRRPASGSTPRWLTELYTISYLIFWSIWGTLARLGVQWITFYPGAPVITPVLWANVGGSLVMGFLTEDQRLFGNAWAVGTDKGAASKVKKTIPLYIGLATGFCGSFTSFSSFQRDIFLALSNNLPAPINHPYTGGTPTSSTISDTVTRNGGYSFEALLAVIFSTLALSLGALYVGAHLSLALQPHIPRIPIRLTRNVLDPLTVFLGWGCWLGAVFMAIWPPDRPSGPSSRGSWADESWRGEVIFALVFAPLGCLLRFYASLKLNGLVASFPLGTFGVNMLGTAIEGMCFDIQHVGVGGSGSGIAGGGRVGCQVLQGVMDGFCGCLTTVSTWVAEIDGLKRKHGYIYALGSVIAGLCLMVVIMGSVRWTVGFVSPVCATGYTSKIS</sequence>
<dbReference type="GO" id="GO:1903425">
    <property type="term" value="F:fluoride transmembrane transporter activity"/>
    <property type="evidence" value="ECO:0007669"/>
    <property type="project" value="TreeGrafter"/>
</dbReference>
<dbReference type="OrthoDB" id="409792at2759"/>
<feature type="region of interest" description="Disordered" evidence="9">
    <location>
        <begin position="1"/>
        <end position="211"/>
    </location>
</feature>
<feature type="transmembrane region" description="Helical" evidence="10">
    <location>
        <begin position="441"/>
        <end position="462"/>
    </location>
</feature>
<comment type="function">
    <text evidence="1">Fluoride channel required for the rapid expulsion of cytoplasmic fluoride.</text>
</comment>
<dbReference type="GO" id="GO:0005886">
    <property type="term" value="C:plasma membrane"/>
    <property type="evidence" value="ECO:0007669"/>
    <property type="project" value="UniProtKB-SubCell"/>
</dbReference>
<keyword evidence="5 10" id="KW-1133">Transmembrane helix</keyword>
<evidence type="ECO:0000256" key="6">
    <source>
        <dbReference type="ARBA" id="ARBA00023136"/>
    </source>
</evidence>
<evidence type="ECO:0000256" key="5">
    <source>
        <dbReference type="ARBA" id="ARBA00022989"/>
    </source>
</evidence>
<comment type="catalytic activity">
    <reaction evidence="8">
        <text>fluoride(in) = fluoride(out)</text>
        <dbReference type="Rhea" id="RHEA:76159"/>
        <dbReference type="ChEBI" id="CHEBI:17051"/>
    </reaction>
    <physiologicalReaction direction="left-to-right" evidence="8">
        <dbReference type="Rhea" id="RHEA:76160"/>
    </physiologicalReaction>
</comment>
<evidence type="ECO:0000313" key="11">
    <source>
        <dbReference type="EMBL" id="KAF2723624.1"/>
    </source>
</evidence>
<keyword evidence="6 10" id="KW-0472">Membrane</keyword>
<comment type="similarity">
    <text evidence="7">Belongs to the fluoride channel Fluc/FEX (TC 1.A.43) family.</text>
</comment>
<gene>
    <name evidence="11" type="ORF">K431DRAFT_282721</name>
</gene>
<evidence type="ECO:0000256" key="8">
    <source>
        <dbReference type="ARBA" id="ARBA00035585"/>
    </source>
</evidence>
<reference evidence="11" key="1">
    <citation type="journal article" date="2020" name="Stud. Mycol.">
        <title>101 Dothideomycetes genomes: a test case for predicting lifestyles and emergence of pathogens.</title>
        <authorList>
            <person name="Haridas S."/>
            <person name="Albert R."/>
            <person name="Binder M."/>
            <person name="Bloem J."/>
            <person name="Labutti K."/>
            <person name="Salamov A."/>
            <person name="Andreopoulos B."/>
            <person name="Baker S."/>
            <person name="Barry K."/>
            <person name="Bills G."/>
            <person name="Bluhm B."/>
            <person name="Cannon C."/>
            <person name="Castanera R."/>
            <person name="Culley D."/>
            <person name="Daum C."/>
            <person name="Ezra D."/>
            <person name="Gonzalez J."/>
            <person name="Henrissat B."/>
            <person name="Kuo A."/>
            <person name="Liang C."/>
            <person name="Lipzen A."/>
            <person name="Lutzoni F."/>
            <person name="Magnuson J."/>
            <person name="Mondo S."/>
            <person name="Nolan M."/>
            <person name="Ohm R."/>
            <person name="Pangilinan J."/>
            <person name="Park H.-J."/>
            <person name="Ramirez L."/>
            <person name="Alfaro M."/>
            <person name="Sun H."/>
            <person name="Tritt A."/>
            <person name="Yoshinaga Y."/>
            <person name="Zwiers L.-H."/>
            <person name="Turgeon B."/>
            <person name="Goodwin S."/>
            <person name="Spatafora J."/>
            <person name="Crous P."/>
            <person name="Grigoriev I."/>
        </authorList>
    </citation>
    <scope>NUCLEOTIDE SEQUENCE</scope>
    <source>
        <strain evidence="11">CBS 116435</strain>
    </source>
</reference>
<keyword evidence="12" id="KW-1185">Reference proteome</keyword>
<name>A0A9P4QC06_9PEZI</name>
<accession>A0A9P4QC06</accession>
<dbReference type="PANTHER" id="PTHR28259:SF1">
    <property type="entry name" value="FLUORIDE EXPORT PROTEIN 1-RELATED"/>
    <property type="match status" value="1"/>
</dbReference>
<protein>
    <submittedName>
        <fullName evidence="11">Uncharacterized protein</fullName>
    </submittedName>
</protein>
<feature type="transmembrane region" description="Helical" evidence="10">
    <location>
        <begin position="224"/>
        <end position="244"/>
    </location>
</feature>
<dbReference type="PANTHER" id="PTHR28259">
    <property type="entry name" value="FLUORIDE EXPORT PROTEIN 1-RELATED"/>
    <property type="match status" value="1"/>
</dbReference>
<evidence type="ECO:0000256" key="4">
    <source>
        <dbReference type="ARBA" id="ARBA00022692"/>
    </source>
</evidence>
<evidence type="ECO:0000256" key="7">
    <source>
        <dbReference type="ARBA" id="ARBA00035120"/>
    </source>
</evidence>
<comment type="caution">
    <text evidence="11">The sequence shown here is derived from an EMBL/GenBank/DDBJ whole genome shotgun (WGS) entry which is preliminary data.</text>
</comment>
<feature type="compositionally biased region" description="Basic and acidic residues" evidence="9">
    <location>
        <begin position="171"/>
        <end position="180"/>
    </location>
</feature>
<feature type="compositionally biased region" description="Basic and acidic residues" evidence="9">
    <location>
        <begin position="108"/>
        <end position="132"/>
    </location>
</feature>
<feature type="transmembrane region" description="Helical" evidence="10">
    <location>
        <begin position="250"/>
        <end position="268"/>
    </location>
</feature>
<keyword evidence="4 10" id="KW-0812">Transmembrane</keyword>
<keyword evidence="3" id="KW-1003">Cell membrane</keyword>
<evidence type="ECO:0000313" key="12">
    <source>
        <dbReference type="Proteomes" id="UP000799441"/>
    </source>
</evidence>
<evidence type="ECO:0000256" key="10">
    <source>
        <dbReference type="SAM" id="Phobius"/>
    </source>
</evidence>
<feature type="transmembrane region" description="Helical" evidence="10">
    <location>
        <begin position="359"/>
        <end position="379"/>
    </location>
</feature>
<feature type="transmembrane region" description="Helical" evidence="10">
    <location>
        <begin position="295"/>
        <end position="315"/>
    </location>
</feature>
<dbReference type="EMBL" id="MU003775">
    <property type="protein sequence ID" value="KAF2723624.1"/>
    <property type="molecule type" value="Genomic_DNA"/>
</dbReference>
<dbReference type="Pfam" id="PF02537">
    <property type="entry name" value="CRCB"/>
    <property type="match status" value="2"/>
</dbReference>
<dbReference type="InterPro" id="IPR003691">
    <property type="entry name" value="FluC"/>
</dbReference>
<proteinExistence type="inferred from homology"/>
<dbReference type="Proteomes" id="UP000799441">
    <property type="component" value="Unassembled WGS sequence"/>
</dbReference>
<feature type="transmembrane region" description="Helical" evidence="10">
    <location>
        <begin position="400"/>
        <end position="421"/>
    </location>
</feature>